<name>A0A6I4W1C7_9BACL</name>
<dbReference type="InterPro" id="IPR022476">
    <property type="entry name" value="Spore_YabP/YqfC"/>
</dbReference>
<keyword evidence="2" id="KW-1185">Reference proteome</keyword>
<dbReference type="RefSeq" id="WP_160801892.1">
    <property type="nucleotide sequence ID" value="NZ_WUUL01000008.1"/>
</dbReference>
<dbReference type="NCBIfam" id="TIGR02892">
    <property type="entry name" value="spore_yabP"/>
    <property type="match status" value="1"/>
</dbReference>
<dbReference type="InterPro" id="IPR038705">
    <property type="entry name" value="YabP_sf"/>
</dbReference>
<reference evidence="1 2" key="1">
    <citation type="submission" date="2019-12" db="EMBL/GenBank/DDBJ databases">
        <title>Whole-genome analyses of novel actinobacteria.</title>
        <authorList>
            <person name="Sahin N."/>
            <person name="Saygin H."/>
        </authorList>
    </citation>
    <scope>NUCLEOTIDE SEQUENCE [LARGE SCALE GENOMIC DNA]</scope>
    <source>
        <strain evidence="1 2">KC615</strain>
    </source>
</reference>
<organism evidence="1 2">
    <name type="scientific">Shimazuella alba</name>
    <dbReference type="NCBI Taxonomy" id="2690964"/>
    <lineage>
        <taxon>Bacteria</taxon>
        <taxon>Bacillati</taxon>
        <taxon>Bacillota</taxon>
        <taxon>Bacilli</taxon>
        <taxon>Bacillales</taxon>
        <taxon>Thermoactinomycetaceae</taxon>
        <taxon>Shimazuella</taxon>
    </lineage>
</organism>
<dbReference type="AlphaFoldDB" id="A0A6I4W1C7"/>
<dbReference type="EMBL" id="WUUL01000008">
    <property type="protein sequence ID" value="MXQ54534.1"/>
    <property type="molecule type" value="Genomic_DNA"/>
</dbReference>
<sequence length="94" mass="10761">MVQDSNKHHELILTNRNELEVSGVTGIESFDSEEFLLSTEYGYLGIRGQELHLKNLDLEQGIVSIRGQFLDISYLDVNHPRSDKTKSVLGRLFR</sequence>
<evidence type="ECO:0000313" key="1">
    <source>
        <dbReference type="EMBL" id="MXQ54534.1"/>
    </source>
</evidence>
<dbReference type="InterPro" id="IPR012504">
    <property type="entry name" value="Spore_YabP"/>
</dbReference>
<proteinExistence type="predicted"/>
<dbReference type="Proteomes" id="UP000430692">
    <property type="component" value="Unassembled WGS sequence"/>
</dbReference>
<dbReference type="GO" id="GO:0030435">
    <property type="term" value="P:sporulation resulting in formation of a cellular spore"/>
    <property type="evidence" value="ECO:0007669"/>
    <property type="project" value="InterPro"/>
</dbReference>
<comment type="caution">
    <text evidence="1">The sequence shown here is derived from an EMBL/GenBank/DDBJ whole genome shotgun (WGS) entry which is preliminary data.</text>
</comment>
<accession>A0A6I4W1C7</accession>
<dbReference type="PIRSF" id="PIRSF011576">
    <property type="entry name" value="YabP"/>
    <property type="match status" value="1"/>
</dbReference>
<protein>
    <submittedName>
        <fullName evidence="1">Sporulation protein YabP</fullName>
    </submittedName>
</protein>
<gene>
    <name evidence="1" type="primary">yabP</name>
    <name evidence="1" type="ORF">GSM42_12580</name>
</gene>
<dbReference type="Gene3D" id="2.60.40.2000">
    <property type="match status" value="1"/>
</dbReference>
<dbReference type="Pfam" id="PF07873">
    <property type="entry name" value="YabP"/>
    <property type="match status" value="1"/>
</dbReference>
<evidence type="ECO:0000313" key="2">
    <source>
        <dbReference type="Proteomes" id="UP000430692"/>
    </source>
</evidence>